<dbReference type="Pfam" id="PF13560">
    <property type="entry name" value="HTH_31"/>
    <property type="match status" value="1"/>
</dbReference>
<reference evidence="2 3" key="1">
    <citation type="submission" date="2020-07" db="EMBL/GenBank/DDBJ databases">
        <title>Genomic Encyclopedia of Type Strains, Phase III (KMG-III): the genomes of soil and plant-associated and newly described type strains.</title>
        <authorList>
            <person name="Whitman W."/>
        </authorList>
    </citation>
    <scope>NUCLEOTIDE SEQUENCE [LARGE SCALE GENOMIC DNA]</scope>
    <source>
        <strain evidence="2 3">CECT 8576</strain>
    </source>
</reference>
<dbReference type="Gene3D" id="1.10.260.40">
    <property type="entry name" value="lambda repressor-like DNA-binding domains"/>
    <property type="match status" value="1"/>
</dbReference>
<dbReference type="EMBL" id="JACBYW010000006">
    <property type="protein sequence ID" value="NYH80276.1"/>
    <property type="molecule type" value="Genomic_DNA"/>
</dbReference>
<dbReference type="SUPFAM" id="SSF47413">
    <property type="entry name" value="lambda repressor-like DNA-binding domains"/>
    <property type="match status" value="1"/>
</dbReference>
<feature type="domain" description="HTH cro/C1-type" evidence="1">
    <location>
        <begin position="16"/>
        <end position="69"/>
    </location>
</feature>
<organism evidence="2 3">
    <name type="scientific">Actinopolyspora biskrensis</name>
    <dbReference type="NCBI Taxonomy" id="1470178"/>
    <lineage>
        <taxon>Bacteria</taxon>
        <taxon>Bacillati</taxon>
        <taxon>Actinomycetota</taxon>
        <taxon>Actinomycetes</taxon>
        <taxon>Actinopolysporales</taxon>
        <taxon>Actinopolysporaceae</taxon>
        <taxon>Actinopolyspora</taxon>
    </lineage>
</organism>
<accession>A0A852Z9R0</accession>
<dbReference type="GO" id="GO:0003677">
    <property type="term" value="F:DNA binding"/>
    <property type="evidence" value="ECO:0007669"/>
    <property type="project" value="InterPro"/>
</dbReference>
<dbReference type="SMART" id="SM00530">
    <property type="entry name" value="HTH_XRE"/>
    <property type="match status" value="1"/>
</dbReference>
<protein>
    <submittedName>
        <fullName evidence="2">Transcriptional regulator with XRE-family HTH domain</fullName>
    </submittedName>
</protein>
<evidence type="ECO:0000313" key="3">
    <source>
        <dbReference type="Proteomes" id="UP000548304"/>
    </source>
</evidence>
<dbReference type="CDD" id="cd00093">
    <property type="entry name" value="HTH_XRE"/>
    <property type="match status" value="1"/>
</dbReference>
<name>A0A852Z9R0_9ACTN</name>
<dbReference type="AlphaFoldDB" id="A0A852Z9R0"/>
<comment type="caution">
    <text evidence="2">The sequence shown here is derived from an EMBL/GenBank/DDBJ whole genome shotgun (WGS) entry which is preliminary data.</text>
</comment>
<evidence type="ECO:0000313" key="2">
    <source>
        <dbReference type="EMBL" id="NYH80276.1"/>
    </source>
</evidence>
<dbReference type="InterPro" id="IPR001387">
    <property type="entry name" value="Cro/C1-type_HTH"/>
</dbReference>
<dbReference type="RefSeq" id="WP_179536603.1">
    <property type="nucleotide sequence ID" value="NZ_JACBYW010000006.1"/>
</dbReference>
<dbReference type="PROSITE" id="PS50943">
    <property type="entry name" value="HTH_CROC1"/>
    <property type="match status" value="1"/>
</dbReference>
<sequence>MGEGKKLRQIGLGVQLRELREKSGMTTRSVASSLGLSPASVNRTELGQRLPGRDEMNALCALYGVTGEQKLLLVQRATEDSTAWLEMASGEPDQLASLMTLEREASAITSVEIALIPGLAQTSDYSRRLIATSDVTGQDPEHRVATRLSRQAVLSRPDPPRVTFLIDESALHRTLGNVGVVKEQLEHLLVIQRRENVVVRVVPLSSAAHPALDGAFSLYELPDGSAHVYVEARYFGVFLTEPADVGPYIQSRWDLEEHALDEQSSRELIAEVMGRMSDE</sequence>
<keyword evidence="3" id="KW-1185">Reference proteome</keyword>
<proteinExistence type="predicted"/>
<evidence type="ECO:0000259" key="1">
    <source>
        <dbReference type="PROSITE" id="PS50943"/>
    </source>
</evidence>
<dbReference type="InterPro" id="IPR043917">
    <property type="entry name" value="DUF5753"/>
</dbReference>
<dbReference type="Proteomes" id="UP000548304">
    <property type="component" value="Unassembled WGS sequence"/>
</dbReference>
<gene>
    <name evidence="2" type="ORF">FHR84_003625</name>
</gene>
<dbReference type="Pfam" id="PF19054">
    <property type="entry name" value="DUF5753"/>
    <property type="match status" value="1"/>
</dbReference>
<dbReference type="InterPro" id="IPR010982">
    <property type="entry name" value="Lambda_DNA-bd_dom_sf"/>
</dbReference>